<evidence type="ECO:0000313" key="1">
    <source>
        <dbReference type="EMBL" id="SOB57906.1"/>
    </source>
</evidence>
<keyword evidence="2" id="KW-1185">Reference proteome</keyword>
<dbReference type="Proteomes" id="UP000219215">
    <property type="component" value="Chromosome DPRO"/>
</dbReference>
<protein>
    <submittedName>
        <fullName evidence="1">Uncharacterized protein</fullName>
    </submittedName>
</protein>
<accession>A0A2C8F6A5</accession>
<dbReference type="AlphaFoldDB" id="A0A2C8F6A5"/>
<reference evidence="2" key="1">
    <citation type="submission" date="2017-09" db="EMBL/GenBank/DDBJ databases">
        <authorList>
            <person name="Regsiter A."/>
            <person name="William W."/>
        </authorList>
    </citation>
    <scope>NUCLEOTIDE SEQUENCE [LARGE SCALE GENOMIC DNA]</scope>
    <source>
        <strain evidence="2">500-1</strain>
    </source>
</reference>
<dbReference type="KEGG" id="pprf:DPRO_1019"/>
<organism evidence="1 2">
    <name type="scientific">Pseudodesulfovibrio profundus</name>
    <dbReference type="NCBI Taxonomy" id="57320"/>
    <lineage>
        <taxon>Bacteria</taxon>
        <taxon>Pseudomonadati</taxon>
        <taxon>Thermodesulfobacteriota</taxon>
        <taxon>Desulfovibrionia</taxon>
        <taxon>Desulfovibrionales</taxon>
        <taxon>Desulfovibrionaceae</taxon>
    </lineage>
</organism>
<sequence length="51" mass="5677">MPCSLKEARDYETEYELHGISPKEDFDHGHTKGIDSDLIIPASASSIEKKS</sequence>
<proteinExistence type="predicted"/>
<name>A0A2C8F6A5_9BACT</name>
<dbReference type="EMBL" id="LT907975">
    <property type="protein sequence ID" value="SOB57906.1"/>
    <property type="molecule type" value="Genomic_DNA"/>
</dbReference>
<gene>
    <name evidence="1" type="ORF">DPRO_1019</name>
</gene>
<evidence type="ECO:0000313" key="2">
    <source>
        <dbReference type="Proteomes" id="UP000219215"/>
    </source>
</evidence>